<dbReference type="Proteomes" id="UP000004662">
    <property type="component" value="Chromosome"/>
</dbReference>
<dbReference type="RefSeq" id="WP_009181053.1">
    <property type="nucleotide sequence ID" value="NZ_CM001368.1"/>
</dbReference>
<sequence length="152" mass="16718">MMRMRARQVVFGLALALAVAVAVPALAQDYEMPVVTGDHWQRSTPQERKAFVLGAATIIELDQEVQGTPPAKKSTINAWAQGLSHFTFDQMVAAIDKWYAEHPDKATRPVIEVMWYELAKPNCPPGTFDQSGTEEEKPMPGKKAGKGKVAKP</sequence>
<evidence type="ECO:0000256" key="2">
    <source>
        <dbReference type="SAM" id="SignalP"/>
    </source>
</evidence>
<feature type="signal peptide" evidence="2">
    <location>
        <begin position="1"/>
        <end position="27"/>
    </location>
</feature>
<dbReference type="STRING" id="694327.DFW101_1651"/>
<evidence type="ECO:0000313" key="4">
    <source>
        <dbReference type="Proteomes" id="UP000004662"/>
    </source>
</evidence>
<organism evidence="3 4">
    <name type="scientific">Solidesulfovibrio carbinoliphilus subsp. oakridgensis</name>
    <dbReference type="NCBI Taxonomy" id="694327"/>
    <lineage>
        <taxon>Bacteria</taxon>
        <taxon>Pseudomonadati</taxon>
        <taxon>Thermodesulfobacteriota</taxon>
        <taxon>Desulfovibrionia</taxon>
        <taxon>Desulfovibrionales</taxon>
        <taxon>Desulfovibrionaceae</taxon>
        <taxon>Solidesulfovibrio</taxon>
    </lineage>
</organism>
<dbReference type="EMBL" id="CM001368">
    <property type="protein sequence ID" value="EHJ47659.1"/>
    <property type="molecule type" value="Genomic_DNA"/>
</dbReference>
<feature type="compositionally biased region" description="Basic residues" evidence="1">
    <location>
        <begin position="143"/>
        <end position="152"/>
    </location>
</feature>
<dbReference type="AlphaFoldDB" id="G7Q7W5"/>
<dbReference type="HOGENOM" id="CLU_145321_0_0_7"/>
<feature type="chain" id="PRO_5003503502" description="Rap1a immunity protein domain-containing protein" evidence="2">
    <location>
        <begin position="28"/>
        <end position="152"/>
    </location>
</feature>
<accession>G7Q7W5</accession>
<feature type="region of interest" description="Disordered" evidence="1">
    <location>
        <begin position="124"/>
        <end position="152"/>
    </location>
</feature>
<name>G7Q7W5_9BACT</name>
<gene>
    <name evidence="3" type="ORF">DFW101_1651</name>
</gene>
<reference evidence="4" key="1">
    <citation type="journal article" date="2015" name="Genome Announc.">
        <title>High-Quality Draft Genome Sequence of Desulfovibrio carbinoliphilus FW-101-2B, an Organic Acid-Oxidizing Sulfate-Reducing Bacterium Isolated from Uranium(VI)-Contaminated Groundwater.</title>
        <authorList>
            <person name="Ramsay B.D."/>
            <person name="Hwang C."/>
            <person name="Woo H.L."/>
            <person name="Carroll S.L."/>
            <person name="Lucas S."/>
            <person name="Han J."/>
            <person name="Lapidus A.L."/>
            <person name="Cheng J.F."/>
            <person name="Goodwin L.A."/>
            <person name="Pitluck S."/>
            <person name="Peters L."/>
            <person name="Chertkov O."/>
            <person name="Held B."/>
            <person name="Detter J.C."/>
            <person name="Han C.S."/>
            <person name="Tapia R."/>
            <person name="Land M.L."/>
            <person name="Hauser L.J."/>
            <person name="Kyrpides N.C."/>
            <person name="Ivanova N.N."/>
            <person name="Mikhailova N."/>
            <person name="Pagani I."/>
            <person name="Woyke T."/>
            <person name="Arkin A.P."/>
            <person name="Dehal P."/>
            <person name="Chivian D."/>
            <person name="Criddle C.S."/>
            <person name="Wu W."/>
            <person name="Chakraborty R."/>
            <person name="Hazen T.C."/>
            <person name="Fields M.W."/>
        </authorList>
    </citation>
    <scope>NUCLEOTIDE SEQUENCE [LARGE SCALE GENOMIC DNA]</scope>
    <source>
        <strain evidence="4">FW-101-2B</strain>
    </source>
</reference>
<keyword evidence="2" id="KW-0732">Signal</keyword>
<proteinExistence type="predicted"/>
<dbReference type="eggNOG" id="ENOG5032Z28">
    <property type="taxonomic scope" value="Bacteria"/>
</dbReference>
<keyword evidence="4" id="KW-1185">Reference proteome</keyword>
<evidence type="ECO:0008006" key="5">
    <source>
        <dbReference type="Google" id="ProtNLM"/>
    </source>
</evidence>
<protein>
    <recommendedName>
        <fullName evidence="5">Rap1a immunity protein domain-containing protein</fullName>
    </recommendedName>
</protein>
<evidence type="ECO:0000256" key="1">
    <source>
        <dbReference type="SAM" id="MobiDB-lite"/>
    </source>
</evidence>
<evidence type="ECO:0000313" key="3">
    <source>
        <dbReference type="EMBL" id="EHJ47659.1"/>
    </source>
</evidence>